<evidence type="ECO:0000256" key="17">
    <source>
        <dbReference type="SAM" id="Phobius"/>
    </source>
</evidence>
<dbReference type="GO" id="GO:0015078">
    <property type="term" value="F:proton transmembrane transporter activity"/>
    <property type="evidence" value="ECO:0007669"/>
    <property type="project" value="TreeGrafter"/>
</dbReference>
<evidence type="ECO:0000256" key="5">
    <source>
        <dbReference type="ARBA" id="ARBA00022448"/>
    </source>
</evidence>
<keyword evidence="5" id="KW-0813">Transport</keyword>
<dbReference type="PANTHER" id="PTHR36835:SF1">
    <property type="entry name" value="CYTOCHROME BO(3) UBIQUINOL OXIDASE SUBUNIT 4"/>
    <property type="match status" value="1"/>
</dbReference>
<evidence type="ECO:0000256" key="13">
    <source>
        <dbReference type="ARBA" id="ARBA00030071"/>
    </source>
</evidence>
<keyword evidence="7 17" id="KW-0812">Transmembrane</keyword>
<feature type="transmembrane region" description="Helical" evidence="17">
    <location>
        <begin position="17"/>
        <end position="38"/>
    </location>
</feature>
<evidence type="ECO:0000256" key="9">
    <source>
        <dbReference type="ARBA" id="ARBA00022989"/>
    </source>
</evidence>
<evidence type="ECO:0000256" key="12">
    <source>
        <dbReference type="ARBA" id="ARBA00025694"/>
    </source>
</evidence>
<dbReference type="RefSeq" id="WP_090966714.1">
    <property type="nucleotide sequence ID" value="NZ_FOOA01000035.1"/>
</dbReference>
<evidence type="ECO:0000256" key="14">
    <source>
        <dbReference type="ARBA" id="ARBA00030211"/>
    </source>
</evidence>
<comment type="function">
    <text evidence="12">Cytochrome bo(3) ubiquinol terminal oxidase is the component of the aerobic respiratory chain of E.coli that predominates when cells are grown at high aeration. Has proton pump activity across the membrane in addition to electron transfer, pumping 2 protons/electron.</text>
</comment>
<comment type="subcellular location">
    <subcellularLocation>
        <location evidence="1">Cell membrane</location>
        <topology evidence="1">Multi-pass membrane protein</topology>
    </subcellularLocation>
</comment>
<keyword evidence="10" id="KW-0560">Oxidoreductase</keyword>
<dbReference type="InterPro" id="IPR050968">
    <property type="entry name" value="Cytochrome_c_oxidase_bac_sub4"/>
</dbReference>
<keyword evidence="11 17" id="KW-0472">Membrane</keyword>
<dbReference type="InterPro" id="IPR014210">
    <property type="entry name" value="Cyt_o_ubiqinol_oxidase_su4"/>
</dbReference>
<dbReference type="Proteomes" id="UP000531216">
    <property type="component" value="Unassembled WGS sequence"/>
</dbReference>
<evidence type="ECO:0000256" key="6">
    <source>
        <dbReference type="ARBA" id="ARBA00022475"/>
    </source>
</evidence>
<keyword evidence="19" id="KW-1185">Reference proteome</keyword>
<dbReference type="GO" id="GO:0009319">
    <property type="term" value="C:cytochrome o ubiquinol oxidase complex"/>
    <property type="evidence" value="ECO:0007669"/>
    <property type="project" value="TreeGrafter"/>
</dbReference>
<dbReference type="AlphaFoldDB" id="A0A7W6BTF0"/>
<evidence type="ECO:0000256" key="7">
    <source>
        <dbReference type="ARBA" id="ARBA00022692"/>
    </source>
</evidence>
<gene>
    <name evidence="18" type="ORF">GGR05_002716</name>
</gene>
<keyword evidence="8" id="KW-0249">Electron transport</keyword>
<dbReference type="InterPro" id="IPR005171">
    <property type="entry name" value="Cyt_c_oxidase_su4_prok"/>
</dbReference>
<evidence type="ECO:0000256" key="1">
    <source>
        <dbReference type="ARBA" id="ARBA00004651"/>
    </source>
</evidence>
<protein>
    <recommendedName>
        <fullName evidence="4">Cytochrome bo(3) ubiquinol oxidase subunit 4</fullName>
    </recommendedName>
    <alternativeName>
        <fullName evidence="16">Cytochrome o ubiquinol oxidase subunit 4</fullName>
    </alternativeName>
    <alternativeName>
        <fullName evidence="13">Oxidase bo(3) subunit 4</fullName>
    </alternativeName>
    <alternativeName>
        <fullName evidence="14">Ubiquinol oxidase polypeptide IV</fullName>
    </alternativeName>
    <alternativeName>
        <fullName evidence="15">Ubiquinol oxidase subunit 4</fullName>
    </alternativeName>
</protein>
<sequence>MTMGEHEQEKRRELRSYVVGFVAAAGLTTLAFLVVAVGMTSSTAYLVIGAAALAQVVVHFRFFLHIGLQRSTRDDLQLILFTTLIITLMAGGTIWILGNLHHRMM</sequence>
<organism evidence="18 19">
    <name type="scientific">Aureimonas phyllosphaerae</name>
    <dbReference type="NCBI Taxonomy" id="1166078"/>
    <lineage>
        <taxon>Bacteria</taxon>
        <taxon>Pseudomonadati</taxon>
        <taxon>Pseudomonadota</taxon>
        <taxon>Alphaproteobacteria</taxon>
        <taxon>Hyphomicrobiales</taxon>
        <taxon>Aurantimonadaceae</taxon>
        <taxon>Aureimonas</taxon>
    </lineage>
</organism>
<comment type="similarity">
    <text evidence="2">Belongs to the cytochrome c oxidase bacterial subunit 4 family.</text>
</comment>
<evidence type="ECO:0000256" key="4">
    <source>
        <dbReference type="ARBA" id="ARBA00014689"/>
    </source>
</evidence>
<feature type="transmembrane region" description="Helical" evidence="17">
    <location>
        <begin position="76"/>
        <end position="97"/>
    </location>
</feature>
<dbReference type="Pfam" id="PF03626">
    <property type="entry name" value="COX4_pro"/>
    <property type="match status" value="1"/>
</dbReference>
<reference evidence="18 19" key="1">
    <citation type="submission" date="2020-08" db="EMBL/GenBank/DDBJ databases">
        <title>Genomic Encyclopedia of Type Strains, Phase IV (KMG-IV): sequencing the most valuable type-strain genomes for metagenomic binning, comparative biology and taxonomic classification.</title>
        <authorList>
            <person name="Goeker M."/>
        </authorList>
    </citation>
    <scope>NUCLEOTIDE SEQUENCE [LARGE SCALE GENOMIC DNA]</scope>
    <source>
        <strain evidence="18 19">DSM 25024</strain>
    </source>
</reference>
<dbReference type="OrthoDB" id="7278008at2"/>
<evidence type="ECO:0000313" key="19">
    <source>
        <dbReference type="Proteomes" id="UP000531216"/>
    </source>
</evidence>
<dbReference type="PANTHER" id="PTHR36835">
    <property type="entry name" value="CYTOCHROME BO(3) UBIQUINOL OXIDASE SUBUNIT 4"/>
    <property type="match status" value="1"/>
</dbReference>
<dbReference type="GO" id="GO:0009486">
    <property type="term" value="F:cytochrome bo3 ubiquinol oxidase activity"/>
    <property type="evidence" value="ECO:0007669"/>
    <property type="project" value="InterPro"/>
</dbReference>
<feature type="transmembrane region" description="Helical" evidence="17">
    <location>
        <begin position="44"/>
        <end position="64"/>
    </location>
</feature>
<evidence type="ECO:0000256" key="3">
    <source>
        <dbReference type="ARBA" id="ARBA00011700"/>
    </source>
</evidence>
<accession>A0A7W6BTF0</accession>
<evidence type="ECO:0000313" key="18">
    <source>
        <dbReference type="EMBL" id="MBB3936562.1"/>
    </source>
</evidence>
<dbReference type="GO" id="GO:0015990">
    <property type="term" value="P:electron transport coupled proton transport"/>
    <property type="evidence" value="ECO:0007669"/>
    <property type="project" value="InterPro"/>
</dbReference>
<evidence type="ECO:0000256" key="2">
    <source>
        <dbReference type="ARBA" id="ARBA00008079"/>
    </source>
</evidence>
<evidence type="ECO:0000256" key="8">
    <source>
        <dbReference type="ARBA" id="ARBA00022982"/>
    </source>
</evidence>
<name>A0A7W6BTF0_9HYPH</name>
<keyword evidence="6" id="KW-1003">Cell membrane</keyword>
<evidence type="ECO:0000256" key="10">
    <source>
        <dbReference type="ARBA" id="ARBA00023002"/>
    </source>
</evidence>
<evidence type="ECO:0000256" key="11">
    <source>
        <dbReference type="ARBA" id="ARBA00023136"/>
    </source>
</evidence>
<dbReference type="NCBIfam" id="TIGR02847">
    <property type="entry name" value="CyoD"/>
    <property type="match status" value="1"/>
</dbReference>
<keyword evidence="9 17" id="KW-1133">Transmembrane helix</keyword>
<evidence type="ECO:0000256" key="16">
    <source>
        <dbReference type="ARBA" id="ARBA00032185"/>
    </source>
</evidence>
<evidence type="ECO:0000256" key="15">
    <source>
        <dbReference type="ARBA" id="ARBA00031887"/>
    </source>
</evidence>
<dbReference type="GO" id="GO:0019646">
    <property type="term" value="P:aerobic electron transport chain"/>
    <property type="evidence" value="ECO:0007669"/>
    <property type="project" value="TreeGrafter"/>
</dbReference>
<comment type="caution">
    <text evidence="18">The sequence shown here is derived from an EMBL/GenBank/DDBJ whole genome shotgun (WGS) entry which is preliminary data.</text>
</comment>
<proteinExistence type="inferred from homology"/>
<comment type="subunit">
    <text evidence="3">Heterooctamer of two A chains, two B chains, two C chains and two D chains.</text>
</comment>
<dbReference type="GO" id="GO:0005886">
    <property type="term" value="C:plasma membrane"/>
    <property type="evidence" value="ECO:0007669"/>
    <property type="project" value="UniProtKB-SubCell"/>
</dbReference>
<dbReference type="EMBL" id="JACIDO010000005">
    <property type="protein sequence ID" value="MBB3936562.1"/>
    <property type="molecule type" value="Genomic_DNA"/>
</dbReference>